<dbReference type="Proteomes" id="UP000005952">
    <property type="component" value="Chromosome"/>
</dbReference>
<organism evidence="1 2">
    <name type="scientific">Hyphomicrobium denitrificans 1NES1</name>
    <dbReference type="NCBI Taxonomy" id="670307"/>
    <lineage>
        <taxon>Bacteria</taxon>
        <taxon>Pseudomonadati</taxon>
        <taxon>Pseudomonadota</taxon>
        <taxon>Alphaproteobacteria</taxon>
        <taxon>Hyphomicrobiales</taxon>
        <taxon>Hyphomicrobiaceae</taxon>
        <taxon>Hyphomicrobium</taxon>
    </lineage>
</organism>
<dbReference type="STRING" id="670307.HYPDE_40658"/>
<accession>N0BI21</accession>
<gene>
    <name evidence="1" type="ORF">HYPDE_40658</name>
</gene>
<evidence type="ECO:0000313" key="1">
    <source>
        <dbReference type="EMBL" id="AGK59800.1"/>
    </source>
</evidence>
<dbReference type="eggNOG" id="ENOG5032YY8">
    <property type="taxonomic scope" value="Bacteria"/>
</dbReference>
<dbReference type="AlphaFoldDB" id="N0BI21"/>
<dbReference type="KEGG" id="hdt:HYPDE_40658"/>
<reference evidence="1 2" key="1">
    <citation type="journal article" date="2013" name="Genome Announc.">
        <title>Genome sequences for three denitrifying bacterial strains isolated from a uranium- and nitrate-contaminated subsurface environment.</title>
        <authorList>
            <person name="Venkatramanan R."/>
            <person name="Prakash O."/>
            <person name="Woyke T."/>
            <person name="Chain P."/>
            <person name="Goodwin L.A."/>
            <person name="Watson D."/>
            <person name="Brooks S."/>
            <person name="Kostka J.E."/>
            <person name="Green S.J."/>
        </authorList>
    </citation>
    <scope>NUCLEOTIDE SEQUENCE [LARGE SCALE GENOMIC DNA]</scope>
    <source>
        <strain evidence="1 2">1NES1</strain>
    </source>
</reference>
<dbReference type="HOGENOM" id="CLU_206545_0_0_5"/>
<name>N0BI21_9HYPH</name>
<proteinExistence type="predicted"/>
<keyword evidence="2" id="KW-1185">Reference proteome</keyword>
<protein>
    <submittedName>
        <fullName evidence="1">Uncharacterized protein</fullName>
    </submittedName>
</protein>
<dbReference type="EMBL" id="CP005587">
    <property type="protein sequence ID" value="AGK59800.1"/>
    <property type="molecule type" value="Genomic_DNA"/>
</dbReference>
<dbReference type="RefSeq" id="WP_015599814.1">
    <property type="nucleotide sequence ID" value="NC_021172.1"/>
</dbReference>
<evidence type="ECO:0000313" key="2">
    <source>
        <dbReference type="Proteomes" id="UP000005952"/>
    </source>
</evidence>
<sequence length="64" mass="7931">MYGTYLRLDITVDDGWRTVIRAAARKLTRRARRDPARRQARHRFYREMLAHHQDPQRLVRTWRL</sequence>